<dbReference type="Pfam" id="PF13673">
    <property type="entry name" value="Acetyltransf_10"/>
    <property type="match status" value="1"/>
</dbReference>
<dbReference type="PROSITE" id="PS51186">
    <property type="entry name" value="GNAT"/>
    <property type="match status" value="1"/>
</dbReference>
<evidence type="ECO:0000256" key="1">
    <source>
        <dbReference type="ARBA" id="ARBA00022679"/>
    </source>
</evidence>
<dbReference type="PANTHER" id="PTHR43877">
    <property type="entry name" value="AMINOALKYLPHOSPHONATE N-ACETYLTRANSFERASE-RELATED-RELATED"/>
    <property type="match status" value="1"/>
</dbReference>
<evidence type="ECO:0000313" key="4">
    <source>
        <dbReference type="EMBL" id="BCD98875.1"/>
    </source>
</evidence>
<dbReference type="RefSeq" id="WP_236983537.1">
    <property type="nucleotide sequence ID" value="NZ_AP023086.1"/>
</dbReference>
<evidence type="ECO:0000313" key="5">
    <source>
        <dbReference type="Proteomes" id="UP001320119"/>
    </source>
</evidence>
<name>A0AAN1WJR0_9GAMM</name>
<dbReference type="Proteomes" id="UP001320119">
    <property type="component" value="Chromosome"/>
</dbReference>
<organism evidence="4 5">
    <name type="scientific">Marinagarivorans cellulosilyticus</name>
    <dbReference type="NCBI Taxonomy" id="2721545"/>
    <lineage>
        <taxon>Bacteria</taxon>
        <taxon>Pseudomonadati</taxon>
        <taxon>Pseudomonadota</taxon>
        <taxon>Gammaproteobacteria</taxon>
        <taxon>Cellvibrionales</taxon>
        <taxon>Cellvibrionaceae</taxon>
        <taxon>Marinagarivorans</taxon>
    </lineage>
</organism>
<gene>
    <name evidence="4" type="ORF">MARGE09_P3076</name>
</gene>
<dbReference type="InterPro" id="IPR050832">
    <property type="entry name" value="Bact_Acetyltransf"/>
</dbReference>
<feature type="domain" description="N-acetyltransferase" evidence="3">
    <location>
        <begin position="16"/>
        <end position="153"/>
    </location>
</feature>
<accession>A0AAN1WJR0</accession>
<evidence type="ECO:0000256" key="2">
    <source>
        <dbReference type="ARBA" id="ARBA00023315"/>
    </source>
</evidence>
<proteinExistence type="predicted"/>
<dbReference type="SUPFAM" id="SSF55729">
    <property type="entry name" value="Acyl-CoA N-acyltransferases (Nat)"/>
    <property type="match status" value="1"/>
</dbReference>
<dbReference type="KEGG" id="marq:MARGE09_P3076"/>
<dbReference type="Gene3D" id="3.40.630.30">
    <property type="match status" value="1"/>
</dbReference>
<reference evidence="4 5" key="1">
    <citation type="journal article" date="2022" name="IScience">
        <title>An ultrasensitive nanofiber-based assay for enzymatic hydrolysis and deep-sea microbial degradation of cellulose.</title>
        <authorList>
            <person name="Tsudome M."/>
            <person name="Tachioka M."/>
            <person name="Miyazaki M."/>
            <person name="Uchimura K."/>
            <person name="Tsuda M."/>
            <person name="Takaki Y."/>
            <person name="Deguchi S."/>
        </authorList>
    </citation>
    <scope>NUCLEOTIDE SEQUENCE [LARGE SCALE GENOMIC DNA]</scope>
    <source>
        <strain evidence="4 5">GE09</strain>
    </source>
</reference>
<dbReference type="InterPro" id="IPR000182">
    <property type="entry name" value="GNAT_dom"/>
</dbReference>
<dbReference type="InterPro" id="IPR016181">
    <property type="entry name" value="Acyl_CoA_acyltransferase"/>
</dbReference>
<sequence>MNTLTCQTPPTLVPIVKVRQVRWPAQASELESIREQVFIKEQNVPPHLEWDGLEQDSQHFIAYHNGTPVGTARLVKHHKLTRMAVLKNYRNQGVGAALLKSVCRSALHAGMDELIADAQLDALGFYLQHNFKVTGTSFYDAGILHKPISKALNSTP</sequence>
<keyword evidence="5" id="KW-1185">Reference proteome</keyword>
<keyword evidence="2" id="KW-0012">Acyltransferase</keyword>
<dbReference type="AlphaFoldDB" id="A0AAN1WJR0"/>
<evidence type="ECO:0000259" key="3">
    <source>
        <dbReference type="PROSITE" id="PS51186"/>
    </source>
</evidence>
<dbReference type="EMBL" id="AP023086">
    <property type="protein sequence ID" value="BCD98875.1"/>
    <property type="molecule type" value="Genomic_DNA"/>
</dbReference>
<protein>
    <recommendedName>
        <fullName evidence="3">N-acetyltransferase domain-containing protein</fullName>
    </recommendedName>
</protein>
<keyword evidence="1" id="KW-0808">Transferase</keyword>
<dbReference type="CDD" id="cd04301">
    <property type="entry name" value="NAT_SF"/>
    <property type="match status" value="1"/>
</dbReference>
<dbReference type="GO" id="GO:0016747">
    <property type="term" value="F:acyltransferase activity, transferring groups other than amino-acyl groups"/>
    <property type="evidence" value="ECO:0007669"/>
    <property type="project" value="InterPro"/>
</dbReference>